<evidence type="ECO:0000313" key="2">
    <source>
        <dbReference type="EMBL" id="EDM89070.1"/>
    </source>
</evidence>
<dbReference type="InterPro" id="IPR053136">
    <property type="entry name" value="UTP_pyrophosphatase-like"/>
</dbReference>
<sequence>MHVITDEERQEGILQAKRIFPERTAYFAERMGVTYNRITIREQKTRWGSCSSAGNLNFNWKLVLMPSELLDYVVVHELAHRKEMNHSPRFWAVVEKELPDYRERREKLKKMGKQLG</sequence>
<protein>
    <recommendedName>
        <fullName evidence="1">YgjP-like metallopeptidase domain-containing protein</fullName>
    </recommendedName>
</protein>
<organism evidence="2 3">
    <name type="scientific">Blautia obeum ATCC 29174</name>
    <dbReference type="NCBI Taxonomy" id="411459"/>
    <lineage>
        <taxon>Bacteria</taxon>
        <taxon>Bacillati</taxon>
        <taxon>Bacillota</taxon>
        <taxon>Clostridia</taxon>
        <taxon>Lachnospirales</taxon>
        <taxon>Lachnospiraceae</taxon>
        <taxon>Blautia</taxon>
    </lineage>
</organism>
<evidence type="ECO:0000313" key="3">
    <source>
        <dbReference type="Proteomes" id="UP000006002"/>
    </source>
</evidence>
<dbReference type="Pfam" id="PF01863">
    <property type="entry name" value="YgjP-like"/>
    <property type="match status" value="1"/>
</dbReference>
<dbReference type="eggNOG" id="COG1451">
    <property type="taxonomic scope" value="Bacteria"/>
</dbReference>
<comment type="caution">
    <text evidence="2">The sequence shown here is derived from an EMBL/GenBank/DDBJ whole genome shotgun (WGS) entry which is preliminary data.</text>
</comment>
<dbReference type="AlphaFoldDB" id="A5ZMH6"/>
<dbReference type="EMBL" id="AAVO02000001">
    <property type="protein sequence ID" value="EDM89070.1"/>
    <property type="molecule type" value="Genomic_DNA"/>
</dbReference>
<dbReference type="Gene3D" id="3.30.2010.10">
    <property type="entry name" value="Metalloproteases ('zincins'), catalytic domain"/>
    <property type="match status" value="1"/>
</dbReference>
<dbReference type="PANTHER" id="PTHR30399">
    <property type="entry name" value="UNCHARACTERIZED PROTEIN YGJP"/>
    <property type="match status" value="1"/>
</dbReference>
<dbReference type="Proteomes" id="UP000006002">
    <property type="component" value="Unassembled WGS sequence"/>
</dbReference>
<feature type="domain" description="YgjP-like metallopeptidase" evidence="1">
    <location>
        <begin position="15"/>
        <end position="110"/>
    </location>
</feature>
<name>A5ZMH6_9FIRM</name>
<reference evidence="2 3" key="2">
    <citation type="submission" date="2007-04" db="EMBL/GenBank/DDBJ databases">
        <title>Draft genome sequence of Ruminococcus obeum (ATCC 29174).</title>
        <authorList>
            <person name="Sudarsanam P."/>
            <person name="Ley R."/>
            <person name="Guruge J."/>
            <person name="Turnbaugh P.J."/>
            <person name="Mahowald M."/>
            <person name="Liep D."/>
            <person name="Gordon J."/>
        </authorList>
    </citation>
    <scope>NUCLEOTIDE SEQUENCE [LARGE SCALE GENOMIC DNA]</scope>
    <source>
        <strain evidence="2 3">ATCC 29174</strain>
    </source>
</reference>
<evidence type="ECO:0000259" key="1">
    <source>
        <dbReference type="Pfam" id="PF01863"/>
    </source>
</evidence>
<gene>
    <name evidence="2" type="ORF">RUMOBE_00193</name>
</gene>
<dbReference type="InterPro" id="IPR002725">
    <property type="entry name" value="YgjP-like_metallopeptidase"/>
</dbReference>
<dbReference type="PANTHER" id="PTHR30399:SF1">
    <property type="entry name" value="UTP PYROPHOSPHATASE"/>
    <property type="match status" value="1"/>
</dbReference>
<reference evidence="2 3" key="1">
    <citation type="submission" date="2007-03" db="EMBL/GenBank/DDBJ databases">
        <authorList>
            <person name="Fulton L."/>
            <person name="Clifton S."/>
            <person name="Fulton B."/>
            <person name="Xu J."/>
            <person name="Minx P."/>
            <person name="Pepin K.H."/>
            <person name="Johnson M."/>
            <person name="Thiruvilangam P."/>
            <person name="Bhonagiri V."/>
            <person name="Nash W.E."/>
            <person name="Mardis E.R."/>
            <person name="Wilson R.K."/>
        </authorList>
    </citation>
    <scope>NUCLEOTIDE SEQUENCE [LARGE SCALE GENOMIC DNA]</scope>
    <source>
        <strain evidence="2 3">ATCC 29174</strain>
    </source>
</reference>
<accession>A5ZMH6</accession>
<proteinExistence type="predicted"/>
<dbReference type="CDD" id="cd07344">
    <property type="entry name" value="M48_yhfN_like"/>
    <property type="match status" value="1"/>
</dbReference>
<dbReference type="HOGENOM" id="CLU_065947_4_3_9"/>